<keyword evidence="3" id="KW-0808">Transferase</keyword>
<dbReference type="Pfam" id="PF01755">
    <property type="entry name" value="Glyco_transf_25"/>
    <property type="match status" value="1"/>
</dbReference>
<sequence length="525" mass="61138">MWLCWPLAWLAGLLPWVSCLFLGAAPDEGDVRHLYPITQIAIGFDRHTHVVPYVLGWLENIEYPKKRLRVLLYIITKDDAVEDQVTWWRTSMSSLFASLTVVKNEKNWLEAALRSARISRANRVLIMDGSTIPLRNTLIQMNLNSTSVVMSAFFASLLNSDVSNCEEIDEAYRSREVQGRIEISKSVLPMLVNVDLIDSSYLTFDADNIPYYDGSTDPFKVFTESAGRMAIELWIDNLKYYGLYIDEALELDARRRAIRYMLADLIADGLHLPIPSHTDVFRIYMINLKRRPERRAKMEKIFKVLGINATYWEATDGRNLPPEYPYRVLPGYLDPFHQRPIKTGEIGCFLSHYRIWEEVLRLGLRRVVVFEDDLRFANDGLERIRETLEDIDNSKLDWDLIYLGRKKQGDQEEVWVPYHRHLSTVGYSYWTLGYILSAEGAHRLLDAKPLMNLLPVDEYFPIMFDRHPNKEWSARFPVRNLRAFTLYPLVVFPQRYTHEEGYVSDTEDSVVVDEHADVEPLKDEL</sequence>
<dbReference type="CDD" id="cd06532">
    <property type="entry name" value="Glyco_transf_25"/>
    <property type="match status" value="1"/>
</dbReference>
<dbReference type="InterPro" id="IPR050757">
    <property type="entry name" value="Collagen_mod_GT25"/>
</dbReference>
<feature type="chain" id="PRO_5007412520" evidence="4">
    <location>
        <begin position="20"/>
        <end position="525"/>
    </location>
</feature>
<reference evidence="7" key="2">
    <citation type="submission" date="2016-04" db="UniProtKB">
        <authorList>
            <consortium name="WormBaseParasite"/>
        </authorList>
    </citation>
    <scope>IDENTIFICATION</scope>
</reference>
<evidence type="ECO:0000256" key="3">
    <source>
        <dbReference type="ARBA" id="ARBA00022679"/>
    </source>
</evidence>
<dbReference type="GO" id="GO:0050211">
    <property type="term" value="F:procollagen galactosyltransferase activity"/>
    <property type="evidence" value="ECO:0007669"/>
    <property type="project" value="TreeGrafter"/>
</dbReference>
<dbReference type="Proteomes" id="UP000035642">
    <property type="component" value="Unassembled WGS sequence"/>
</dbReference>
<organism evidence="6 7">
    <name type="scientific">Angiostrongylus cantonensis</name>
    <name type="common">Rat lungworm</name>
    <dbReference type="NCBI Taxonomy" id="6313"/>
    <lineage>
        <taxon>Eukaryota</taxon>
        <taxon>Metazoa</taxon>
        <taxon>Ecdysozoa</taxon>
        <taxon>Nematoda</taxon>
        <taxon>Chromadorea</taxon>
        <taxon>Rhabditida</taxon>
        <taxon>Rhabditina</taxon>
        <taxon>Rhabditomorpha</taxon>
        <taxon>Strongyloidea</taxon>
        <taxon>Metastrongylidae</taxon>
        <taxon>Angiostrongylus</taxon>
    </lineage>
</organism>
<dbReference type="STRING" id="6313.A0A0K0D9Q0"/>
<keyword evidence="6" id="KW-1185">Reference proteome</keyword>
<protein>
    <submittedName>
        <fullName evidence="7">Glycosyltransferase 25 domain containing 1</fullName>
    </submittedName>
</protein>
<accession>A0A0K0D9Q0</accession>
<dbReference type="WBParaSite" id="ACAC_0000687501-mRNA-1">
    <property type="protein sequence ID" value="ACAC_0000687501-mRNA-1"/>
    <property type="gene ID" value="ACAC_0000687501"/>
</dbReference>
<reference evidence="6" key="1">
    <citation type="submission" date="2012-09" db="EMBL/GenBank/DDBJ databases">
        <authorList>
            <person name="Martin A.A."/>
        </authorList>
    </citation>
    <scope>NUCLEOTIDE SEQUENCE</scope>
</reference>
<proteinExistence type="inferred from homology"/>
<name>A0A0K0D9Q0_ANGCA</name>
<feature type="signal peptide" evidence="4">
    <location>
        <begin position="1"/>
        <end position="19"/>
    </location>
</feature>
<evidence type="ECO:0000256" key="2">
    <source>
        <dbReference type="ARBA" id="ARBA00022676"/>
    </source>
</evidence>
<evidence type="ECO:0000256" key="4">
    <source>
        <dbReference type="SAM" id="SignalP"/>
    </source>
</evidence>
<keyword evidence="4" id="KW-0732">Signal</keyword>
<evidence type="ECO:0000256" key="1">
    <source>
        <dbReference type="ARBA" id="ARBA00006721"/>
    </source>
</evidence>
<dbReference type="InterPro" id="IPR002654">
    <property type="entry name" value="Glyco_trans_25"/>
</dbReference>
<evidence type="ECO:0000259" key="5">
    <source>
        <dbReference type="Pfam" id="PF01755"/>
    </source>
</evidence>
<evidence type="ECO:0000313" key="7">
    <source>
        <dbReference type="WBParaSite" id="ACAC_0000687501-mRNA-1"/>
    </source>
</evidence>
<keyword evidence="2" id="KW-0328">Glycosyltransferase</keyword>
<comment type="similarity">
    <text evidence="1">Belongs to the glycosyltransferase 25 family.</text>
</comment>
<evidence type="ECO:0000313" key="6">
    <source>
        <dbReference type="Proteomes" id="UP000035642"/>
    </source>
</evidence>
<dbReference type="PANTHER" id="PTHR10730">
    <property type="entry name" value="PROCOLLAGEN-LYSINE,2-OXOGLUTARATE 5-DIOXYGENASE/GLYCOSYLTRANSFERASE 25 FAMILY MEMBER"/>
    <property type="match status" value="1"/>
</dbReference>
<dbReference type="PANTHER" id="PTHR10730:SF53">
    <property type="entry name" value="GLYCOSYLTRANSFERASE 25 FAMILY MEMBER"/>
    <property type="match status" value="1"/>
</dbReference>
<dbReference type="AlphaFoldDB" id="A0A0K0D9Q0"/>
<feature type="domain" description="Glycosyl transferase family 25" evidence="5">
    <location>
        <begin position="282"/>
        <end position="459"/>
    </location>
</feature>